<name>A0AB33UF95_STRSU</name>
<sequence length="189" mass="21722">MVTLEKIKNATSEALQRYSIVLEYKEALEKEQSEIEALKNQSKSAPSFALDKEIMERGKALPGFRHRLVTLARESKGDIKNLVNQANVSYYLDNSMKNDEDLTNLKTEIEQAISDLKEKISTFNNLVDEKADHYLEEVRKTGFNDLLKQVNDPTYYGLELQDPTQFFNSTKPYNLVAPIQLDTIIKKEK</sequence>
<accession>A0AB33UF95</accession>
<comment type="caution">
    <text evidence="2">The sequence shown here is derived from an EMBL/GenBank/DDBJ whole genome shotgun (WGS) entry which is preliminary data.</text>
</comment>
<dbReference type="RefSeq" id="WP_044685115.1">
    <property type="nucleotide sequence ID" value="NZ_CEGZ01000034.1"/>
</dbReference>
<dbReference type="Proteomes" id="UP000071601">
    <property type="component" value="Unassembled WGS sequence"/>
</dbReference>
<organism evidence="2 3">
    <name type="scientific">Streptococcus suis</name>
    <dbReference type="NCBI Taxonomy" id="1307"/>
    <lineage>
        <taxon>Bacteria</taxon>
        <taxon>Bacillati</taxon>
        <taxon>Bacillota</taxon>
        <taxon>Bacilli</taxon>
        <taxon>Lactobacillales</taxon>
        <taxon>Streptococcaceae</taxon>
        <taxon>Streptococcus</taxon>
    </lineage>
</organism>
<evidence type="ECO:0000313" key="2">
    <source>
        <dbReference type="EMBL" id="CYX61275.1"/>
    </source>
</evidence>
<protein>
    <submittedName>
        <fullName evidence="2">Uncharacterized protein</fullName>
    </submittedName>
</protein>
<feature type="coiled-coil region" evidence="1">
    <location>
        <begin position="99"/>
        <end position="126"/>
    </location>
</feature>
<evidence type="ECO:0000256" key="1">
    <source>
        <dbReference type="SAM" id="Coils"/>
    </source>
</evidence>
<gene>
    <name evidence="2" type="ORF">ERS132525_01334</name>
</gene>
<reference evidence="2 3" key="1">
    <citation type="submission" date="2016-02" db="EMBL/GenBank/DDBJ databases">
        <authorList>
            <consortium name="Pathogen Informatics"/>
        </authorList>
    </citation>
    <scope>NUCLEOTIDE SEQUENCE [LARGE SCALE GENOMIC DNA]</scope>
    <source>
        <strain evidence="2 3">SS985</strain>
    </source>
</reference>
<dbReference type="AlphaFoldDB" id="A0AB33UF95"/>
<evidence type="ECO:0000313" key="3">
    <source>
        <dbReference type="Proteomes" id="UP000071601"/>
    </source>
</evidence>
<proteinExistence type="predicted"/>
<dbReference type="EMBL" id="FILR01000012">
    <property type="protein sequence ID" value="CYX61275.1"/>
    <property type="molecule type" value="Genomic_DNA"/>
</dbReference>
<keyword evidence="1" id="KW-0175">Coiled coil</keyword>